<feature type="region of interest" description="Disordered" evidence="1">
    <location>
        <begin position="1192"/>
        <end position="1213"/>
    </location>
</feature>
<dbReference type="EMBL" id="NBII01000001">
    <property type="protein sequence ID" value="PAV23567.1"/>
    <property type="molecule type" value="Genomic_DNA"/>
</dbReference>
<keyword evidence="3" id="KW-1185">Reference proteome</keyword>
<evidence type="ECO:0000313" key="3">
    <source>
        <dbReference type="Proteomes" id="UP000217199"/>
    </source>
</evidence>
<feature type="compositionally biased region" description="Polar residues" evidence="1">
    <location>
        <begin position="537"/>
        <end position="571"/>
    </location>
</feature>
<feature type="region of interest" description="Disordered" evidence="1">
    <location>
        <begin position="1070"/>
        <end position="1170"/>
    </location>
</feature>
<dbReference type="STRING" id="2282107.A0A286UVF1"/>
<reference evidence="2 3" key="1">
    <citation type="journal article" date="2017" name="Mol. Ecol.">
        <title>Comparative and population genomic landscape of Phellinus noxius: A hypervariable fungus causing root rot in trees.</title>
        <authorList>
            <person name="Chung C.L."/>
            <person name="Lee T.J."/>
            <person name="Akiba M."/>
            <person name="Lee H.H."/>
            <person name="Kuo T.H."/>
            <person name="Liu D."/>
            <person name="Ke H.M."/>
            <person name="Yokoi T."/>
            <person name="Roa M.B."/>
            <person name="Lu M.J."/>
            <person name="Chang Y.Y."/>
            <person name="Ann P.J."/>
            <person name="Tsai J.N."/>
            <person name="Chen C.Y."/>
            <person name="Tzean S.S."/>
            <person name="Ota Y."/>
            <person name="Hattori T."/>
            <person name="Sahashi N."/>
            <person name="Liou R.F."/>
            <person name="Kikuchi T."/>
            <person name="Tsai I.J."/>
        </authorList>
    </citation>
    <scope>NUCLEOTIDE SEQUENCE [LARGE SCALE GENOMIC DNA]</scope>
    <source>
        <strain evidence="2 3">FFPRI411160</strain>
    </source>
</reference>
<feature type="region of interest" description="Disordered" evidence="1">
    <location>
        <begin position="1003"/>
        <end position="1024"/>
    </location>
</feature>
<organism evidence="2 3">
    <name type="scientific">Pyrrhoderma noxium</name>
    <dbReference type="NCBI Taxonomy" id="2282107"/>
    <lineage>
        <taxon>Eukaryota</taxon>
        <taxon>Fungi</taxon>
        <taxon>Dikarya</taxon>
        <taxon>Basidiomycota</taxon>
        <taxon>Agaricomycotina</taxon>
        <taxon>Agaricomycetes</taxon>
        <taxon>Hymenochaetales</taxon>
        <taxon>Hymenochaetaceae</taxon>
        <taxon>Pyrrhoderma</taxon>
    </lineage>
</organism>
<accession>A0A286UVF1</accession>
<feature type="compositionally biased region" description="Basic and acidic residues" evidence="1">
    <location>
        <begin position="1070"/>
        <end position="1079"/>
    </location>
</feature>
<evidence type="ECO:0000256" key="1">
    <source>
        <dbReference type="SAM" id="MobiDB-lite"/>
    </source>
</evidence>
<gene>
    <name evidence="2" type="ORF">PNOK_0063500</name>
</gene>
<feature type="compositionally biased region" description="Polar residues" evidence="1">
    <location>
        <begin position="604"/>
        <end position="624"/>
    </location>
</feature>
<dbReference type="AlphaFoldDB" id="A0A286UVF1"/>
<dbReference type="OrthoDB" id="3258279at2759"/>
<feature type="compositionally biased region" description="Polar residues" evidence="1">
    <location>
        <begin position="806"/>
        <end position="825"/>
    </location>
</feature>
<feature type="region of interest" description="Disordered" evidence="1">
    <location>
        <begin position="1"/>
        <end position="355"/>
    </location>
</feature>
<sequence length="1213" mass="133101">MKSRRVVKENIPAPPRTPSMRTRQSTNTTTNNPEFDAIFGSPMPSEHEGAPNMMLSPPPEEELRYTRRPSNEPSSASKPLASTLRTNQQPSGAVASSSTSKRKRTITGPTQSPIQPGTTHTPNPRQRKVIRASEASPTPSRIASGSQANVGGGFPGSSTRSRVHLNEDSLMSPTRRGKSTRDQHSHNLELVSESPYAENSNADYIPPERLAFSPKGVSVKRRSGTPIPPYEPPPEKYTPPREIVLSPTRQERKPAKRAGTRKKRNSGDKQPPPLRIKTEPPEIDLNKPVPPASPGDDPILLVGPPALTVQRPSMSPTREAHSFVNFEMDLDLPERERQRSRVGSEPVVTTPHAARSSSIIPPVFDFSNLPEDNGWMDSSSDGAFVNLVELNTPAGEDGGWITSDEEEDQSREISSTTIGRGGYTGKYIAYRAPIKPDPPTREELERMEEWGRPISPYPRKSLGENSTGAPSGPPEAETAGTKNTDGKIQQSSNQETGGGSRSEEEGQEGDKTPVYRDKRGRRLTLSELESIKFGPQLASTPKASGTGPSHTSSESDASTESIMIGDNQESTIAVVPDQEMLGHEANHNLPSNDGRLLSRDHESNAQTENINVSTASSNQSNTKQHSSEEPHSGGESSSQATLNDQTANFTHLTSDKDASLPMNVDYPRRGSSSDNNNNNTSLRVPAPPDADLSGLETELEGDTNSENESDEGIDLGVIKIMSDDPMAAARAAAILKMHDYDMLSKKMKRRKSHSGGVAKGYSSPRKTELWRRRTIAGLSGEADLTANVSLPDLLERAEEELRSSPTRSRTGSVAASLTGSPQKGQRLQEYGLNHNLLYEDADVSGIREWTKADWKLLDSCFTDERFDLGEEQGREPGDLAPVEDVRMEDVVDRFVDLMGGAAKVEGHGPSWTREKLISRSKALCKRQRAGEGAPPTPDVSIRLHSNSRKAALPPPSSEPFFKVPPLPARFSRLRDEVSTSPVGSPDKSQAINLFGFATPTRSNRGRNTWHEDQSDGSVFMDDDSDEESVVEEVETMLTPVSAARMRNSRPSGAVRRSLNYITSWLKPDMYKSRSEEPRSSRLGLPPPPPDILSKHRGPVETPAPRPLPRVVPPKDQVSLEHIDPPESPRRSRSSRTPRRLVDLQHVPTPESKEPERHALRRRSSTSVRDLVKEYEQKDASVKRIQVLPPRVAELRRQGSMGSLRSKGKPTWKP</sequence>
<evidence type="ECO:0000313" key="2">
    <source>
        <dbReference type="EMBL" id="PAV23567.1"/>
    </source>
</evidence>
<feature type="compositionally biased region" description="Polar residues" evidence="1">
    <location>
        <begin position="107"/>
        <end position="124"/>
    </location>
</feature>
<feature type="compositionally biased region" description="Low complexity" evidence="1">
    <location>
        <begin position="672"/>
        <end position="681"/>
    </location>
</feature>
<feature type="region of interest" description="Disordered" evidence="1">
    <location>
        <begin position="797"/>
        <end position="825"/>
    </location>
</feature>
<feature type="compositionally biased region" description="Pro residues" evidence="1">
    <location>
        <begin position="226"/>
        <end position="237"/>
    </location>
</feature>
<dbReference type="InParanoid" id="A0A286UVF1"/>
<feature type="region of interest" description="Disordered" evidence="1">
    <location>
        <begin position="392"/>
        <end position="711"/>
    </location>
</feature>
<proteinExistence type="predicted"/>
<protein>
    <submittedName>
        <fullName evidence="2">Uncharacterized protein</fullName>
    </submittedName>
</protein>
<feature type="compositionally biased region" description="Basic and acidic residues" evidence="1">
    <location>
        <begin position="501"/>
        <end position="517"/>
    </location>
</feature>
<feature type="compositionally biased region" description="Polar residues" evidence="1">
    <location>
        <begin position="83"/>
        <end position="95"/>
    </location>
</feature>
<feature type="compositionally biased region" description="Polar residues" evidence="1">
    <location>
        <begin position="480"/>
        <end position="493"/>
    </location>
</feature>
<feature type="compositionally biased region" description="Acidic residues" evidence="1">
    <location>
        <begin position="697"/>
        <end position="711"/>
    </location>
</feature>
<feature type="compositionally biased region" description="Basic and acidic residues" evidence="1">
    <location>
        <begin position="438"/>
        <end position="451"/>
    </location>
</feature>
<feature type="compositionally biased region" description="Polar residues" evidence="1">
    <location>
        <begin position="135"/>
        <end position="149"/>
    </location>
</feature>
<dbReference type="Proteomes" id="UP000217199">
    <property type="component" value="Unassembled WGS sequence"/>
</dbReference>
<name>A0A286UVF1_9AGAM</name>
<feature type="compositionally biased region" description="Polar residues" evidence="1">
    <location>
        <begin position="639"/>
        <end position="652"/>
    </location>
</feature>
<feature type="compositionally biased region" description="Pro residues" evidence="1">
    <location>
        <begin position="1101"/>
        <end position="1111"/>
    </location>
</feature>
<feature type="compositionally biased region" description="Basic and acidic residues" evidence="1">
    <location>
        <begin position="1117"/>
        <end position="1129"/>
    </location>
</feature>
<feature type="compositionally biased region" description="Basic residues" evidence="1">
    <location>
        <begin position="254"/>
        <end position="264"/>
    </location>
</feature>
<comment type="caution">
    <text evidence="2">The sequence shown here is derived from an EMBL/GenBank/DDBJ whole genome shotgun (WGS) entry which is preliminary data.</text>
</comment>